<dbReference type="CDD" id="cd00067">
    <property type="entry name" value="GAL4"/>
    <property type="match status" value="1"/>
</dbReference>
<dbReference type="PANTHER" id="PTHR47256">
    <property type="entry name" value="ZN(II)2CYS6 TRANSCRIPTION FACTOR (EUROFUNG)-RELATED"/>
    <property type="match status" value="1"/>
</dbReference>
<feature type="region of interest" description="Disordered" evidence="2">
    <location>
        <begin position="1"/>
        <end position="33"/>
    </location>
</feature>
<reference evidence="4 5" key="1">
    <citation type="submission" date="2017-06" db="EMBL/GenBank/DDBJ databases">
        <title>Cmopartive genomic analysis of Ambrosia Fusariam Clade fungi.</title>
        <authorList>
            <person name="Stajich J.E."/>
            <person name="Carrillo J."/>
            <person name="Kijimoto T."/>
            <person name="Eskalen A."/>
            <person name="O'Donnell K."/>
            <person name="Kasson M."/>
        </authorList>
    </citation>
    <scope>NUCLEOTIDE SEQUENCE [LARGE SCALE GENOMIC DNA]</scope>
    <source>
        <strain evidence="4 5">NRRL 20438</strain>
    </source>
</reference>
<evidence type="ECO:0000256" key="2">
    <source>
        <dbReference type="SAM" id="MobiDB-lite"/>
    </source>
</evidence>
<dbReference type="Pfam" id="PF00172">
    <property type="entry name" value="Zn_clus"/>
    <property type="match status" value="1"/>
</dbReference>
<feature type="compositionally biased region" description="Low complexity" evidence="2">
    <location>
        <begin position="1"/>
        <end position="15"/>
    </location>
</feature>
<dbReference type="EMBL" id="NIZV01000087">
    <property type="protein sequence ID" value="RSM10354.1"/>
    <property type="molecule type" value="Genomic_DNA"/>
</dbReference>
<evidence type="ECO:0000313" key="5">
    <source>
        <dbReference type="Proteomes" id="UP000288429"/>
    </source>
</evidence>
<dbReference type="Proteomes" id="UP000288429">
    <property type="component" value="Unassembled WGS sequence"/>
</dbReference>
<keyword evidence="1" id="KW-0539">Nucleus</keyword>
<accession>A0A428U828</accession>
<feature type="domain" description="Zn(2)-C6 fungal-type" evidence="3">
    <location>
        <begin position="44"/>
        <end position="74"/>
    </location>
</feature>
<dbReference type="SUPFAM" id="SSF57701">
    <property type="entry name" value="Zn2/Cys6 DNA-binding domain"/>
    <property type="match status" value="1"/>
</dbReference>
<dbReference type="InterPro" id="IPR053187">
    <property type="entry name" value="Notoamide_regulator"/>
</dbReference>
<sequence length="505" mass="56451">MQTTQPLPSLRSLRPWPDGNEEDGAPGGRKPRVLPKKRVLVAEACKLCRKVKAKCSGARPQCHRCQRLNAECEYNATNVGETRTEANKRKLNELSLHEELVQILRTRDESTVGSVLQRLRGGQDVGALVRLVRDGDLLLQCSLNPQGYFRYTFPFVREMPQHLYMPSNPYLDSLLHHRTIISSPSATQPGDGPWKAYDIPYHAAVLVEPRIDRVSASRWTSVTSSSELVRNVCLSELEAAYCICNDGVECLCLAGMQQFHFYLEPLLSEPPVIELPVNLGELFVMYPHAASSWPIQHSAVFRAVVGFRTIMNEIGVRNFGSGKDRGALSLGEAMVYRAKILEWMESLPPSLSPSEIVLPAPLKLHFEHLDTIMVTYLLFVGFNALKMLTTADPKDHDAVLSTAVLCAKGLRDQSRFYYIAEAIFMVLRDSMDPSAAHLLKDFAHIEDEEERKQLVAKQVQSAYPVNIISITDDPEKQRLSRLVEAYTGLGLDSGAESASERSFAE</sequence>
<organism evidence="4 5">
    <name type="scientific">Fusarium ambrosium</name>
    <dbReference type="NCBI Taxonomy" id="131363"/>
    <lineage>
        <taxon>Eukaryota</taxon>
        <taxon>Fungi</taxon>
        <taxon>Dikarya</taxon>
        <taxon>Ascomycota</taxon>
        <taxon>Pezizomycotina</taxon>
        <taxon>Sordariomycetes</taxon>
        <taxon>Hypocreomycetidae</taxon>
        <taxon>Hypocreales</taxon>
        <taxon>Nectriaceae</taxon>
        <taxon>Fusarium</taxon>
        <taxon>Fusarium solani species complex</taxon>
    </lineage>
</organism>
<protein>
    <recommendedName>
        <fullName evidence="3">Zn(2)-C6 fungal-type domain-containing protein</fullName>
    </recommendedName>
</protein>
<evidence type="ECO:0000313" key="4">
    <source>
        <dbReference type="EMBL" id="RSM10354.1"/>
    </source>
</evidence>
<gene>
    <name evidence="4" type="ORF">CDV31_007230</name>
</gene>
<name>A0A428U828_9HYPO</name>
<dbReference type="AlphaFoldDB" id="A0A428U828"/>
<dbReference type="PANTHER" id="PTHR47256:SF1">
    <property type="entry name" value="ZN(II)2CYS6 TRANSCRIPTION FACTOR (EUROFUNG)"/>
    <property type="match status" value="1"/>
</dbReference>
<dbReference type="PROSITE" id="PS00463">
    <property type="entry name" value="ZN2_CY6_FUNGAL_1"/>
    <property type="match status" value="1"/>
</dbReference>
<evidence type="ECO:0000259" key="3">
    <source>
        <dbReference type="PROSITE" id="PS50048"/>
    </source>
</evidence>
<comment type="caution">
    <text evidence="4">The sequence shown here is derived from an EMBL/GenBank/DDBJ whole genome shotgun (WGS) entry which is preliminary data.</text>
</comment>
<proteinExistence type="predicted"/>
<dbReference type="GO" id="GO:0008270">
    <property type="term" value="F:zinc ion binding"/>
    <property type="evidence" value="ECO:0007669"/>
    <property type="project" value="InterPro"/>
</dbReference>
<dbReference type="InterPro" id="IPR001138">
    <property type="entry name" value="Zn2Cys6_DnaBD"/>
</dbReference>
<dbReference type="InterPro" id="IPR036864">
    <property type="entry name" value="Zn2-C6_fun-type_DNA-bd_sf"/>
</dbReference>
<keyword evidence="5" id="KW-1185">Reference proteome</keyword>
<dbReference type="GO" id="GO:0000981">
    <property type="term" value="F:DNA-binding transcription factor activity, RNA polymerase II-specific"/>
    <property type="evidence" value="ECO:0007669"/>
    <property type="project" value="InterPro"/>
</dbReference>
<evidence type="ECO:0000256" key="1">
    <source>
        <dbReference type="ARBA" id="ARBA00023242"/>
    </source>
</evidence>
<dbReference type="Gene3D" id="4.10.240.10">
    <property type="entry name" value="Zn(2)-C6 fungal-type DNA-binding domain"/>
    <property type="match status" value="1"/>
</dbReference>
<dbReference type="CDD" id="cd12148">
    <property type="entry name" value="fungal_TF_MHR"/>
    <property type="match status" value="1"/>
</dbReference>
<dbReference type="PROSITE" id="PS50048">
    <property type="entry name" value="ZN2_CY6_FUNGAL_2"/>
    <property type="match status" value="1"/>
</dbReference>
<dbReference type="SMART" id="SM00066">
    <property type="entry name" value="GAL4"/>
    <property type="match status" value="1"/>
</dbReference>